<dbReference type="EMBL" id="CAJVPT010047561">
    <property type="protein sequence ID" value="CAG8740318.1"/>
    <property type="molecule type" value="Genomic_DNA"/>
</dbReference>
<protein>
    <submittedName>
        <fullName evidence="1">11710_t:CDS:1</fullName>
    </submittedName>
</protein>
<sequence length="134" mass="14786">MNYEPDYGLLTSQYITFLGLGPMNRQPFTSWVLYREVLSTAPLQVNGLAPVWLRRQVWARGRLVHILPQEVQGNLFLCDVDVGKVATGVGVGPTAEGVGCPNDWLEGTIQPTGRSFELNVLKKREQITSSGGLE</sequence>
<feature type="non-terminal residue" evidence="1">
    <location>
        <position position="134"/>
    </location>
</feature>
<gene>
    <name evidence="1" type="ORF">ACOLOM_LOCUS12140</name>
</gene>
<reference evidence="1" key="1">
    <citation type="submission" date="2021-06" db="EMBL/GenBank/DDBJ databases">
        <authorList>
            <person name="Kallberg Y."/>
            <person name="Tangrot J."/>
            <person name="Rosling A."/>
        </authorList>
    </citation>
    <scope>NUCLEOTIDE SEQUENCE</scope>
    <source>
        <strain evidence="1">CL356</strain>
    </source>
</reference>
<keyword evidence="2" id="KW-1185">Reference proteome</keyword>
<organism evidence="1 2">
    <name type="scientific">Acaulospora colombiana</name>
    <dbReference type="NCBI Taxonomy" id="27376"/>
    <lineage>
        <taxon>Eukaryota</taxon>
        <taxon>Fungi</taxon>
        <taxon>Fungi incertae sedis</taxon>
        <taxon>Mucoromycota</taxon>
        <taxon>Glomeromycotina</taxon>
        <taxon>Glomeromycetes</taxon>
        <taxon>Diversisporales</taxon>
        <taxon>Acaulosporaceae</taxon>
        <taxon>Acaulospora</taxon>
    </lineage>
</organism>
<name>A0ACA9Q6Z4_9GLOM</name>
<proteinExistence type="predicted"/>
<dbReference type="Proteomes" id="UP000789525">
    <property type="component" value="Unassembled WGS sequence"/>
</dbReference>
<evidence type="ECO:0000313" key="2">
    <source>
        <dbReference type="Proteomes" id="UP000789525"/>
    </source>
</evidence>
<accession>A0ACA9Q6Z4</accession>
<evidence type="ECO:0000313" key="1">
    <source>
        <dbReference type="EMBL" id="CAG8740318.1"/>
    </source>
</evidence>
<comment type="caution">
    <text evidence="1">The sequence shown here is derived from an EMBL/GenBank/DDBJ whole genome shotgun (WGS) entry which is preliminary data.</text>
</comment>